<gene>
    <name evidence="7" type="ORF">NM686_008495</name>
</gene>
<feature type="transmembrane region" description="Helical" evidence="6">
    <location>
        <begin position="12"/>
        <end position="32"/>
    </location>
</feature>
<dbReference type="Proteomes" id="UP001162780">
    <property type="component" value="Chromosome"/>
</dbReference>
<sequence length="258" mass="27966">MKKQTGFTLIEIMIALLLGLIVVGATISIYIATVGSSASTIRSSRLNHDLESVMTLMANDIRRAGYWEGAADNEDDNNPFTNTDATAGAVTNVNILENGTCILYSYDADNPSPITIVNNEFYGFKLQNNTIMMRLSGSSTTNCNDANDTWQNFIDNNQLTITALQFSFAPIDVNGDGDTTDPGDLPATSRCWNQTQKTSTNQLACTGGANGDYIIQNRIVNIRLSGRVSADQAVTKTLLGTTEIRNNRICVWDGANCP</sequence>
<keyword evidence="5 6" id="KW-0472">Membrane</keyword>
<keyword evidence="4 6" id="KW-1133">Transmembrane helix</keyword>
<evidence type="ECO:0000256" key="4">
    <source>
        <dbReference type="ARBA" id="ARBA00022989"/>
    </source>
</evidence>
<evidence type="ECO:0000256" key="1">
    <source>
        <dbReference type="ARBA" id="ARBA00004167"/>
    </source>
</evidence>
<dbReference type="InterPro" id="IPR051621">
    <property type="entry name" value="T2SS_protein_J"/>
</dbReference>
<comment type="subcellular location">
    <subcellularLocation>
        <location evidence="1">Membrane</location>
        <topology evidence="1">Single-pass membrane protein</topology>
    </subcellularLocation>
</comment>
<reference evidence="7" key="1">
    <citation type="submission" date="2022-11" db="EMBL/GenBank/DDBJ databases">
        <title>Methylomonas rapida sp. nov., Carotenoid-Producing Obligate Methanotrophs with High Growth Characteristics and Biotechnological Potential.</title>
        <authorList>
            <person name="Tikhonova E.N."/>
            <person name="Suleimanov R.Z."/>
            <person name="Miroshnikov K."/>
            <person name="Oshkin I.Y."/>
            <person name="Belova S.E."/>
            <person name="Danilova O.V."/>
            <person name="Ashikhmin A."/>
            <person name="Konopkin A."/>
            <person name="But S.Y."/>
            <person name="Khmelenina V.N."/>
            <person name="Kuznetsov N."/>
            <person name="Pimenov N.V."/>
            <person name="Dedysh S.N."/>
        </authorList>
    </citation>
    <scope>NUCLEOTIDE SEQUENCE</scope>
    <source>
        <strain evidence="7">MP1</strain>
    </source>
</reference>
<protein>
    <submittedName>
        <fullName evidence="7">Prepilin-type N-terminal cleavage/methylation domain-containing protein</fullName>
    </submittedName>
</protein>
<organism evidence="7 8">
    <name type="scientific">Methylomonas rapida</name>
    <dbReference type="NCBI Taxonomy" id="2963939"/>
    <lineage>
        <taxon>Bacteria</taxon>
        <taxon>Pseudomonadati</taxon>
        <taxon>Pseudomonadota</taxon>
        <taxon>Gammaproteobacteria</taxon>
        <taxon>Methylococcales</taxon>
        <taxon>Methylococcaceae</taxon>
        <taxon>Methylomonas</taxon>
    </lineage>
</organism>
<dbReference type="PANTHER" id="PTHR39583">
    <property type="entry name" value="TYPE II SECRETION SYSTEM PROTEIN J-RELATED"/>
    <property type="match status" value="1"/>
</dbReference>
<dbReference type="Pfam" id="PF07963">
    <property type="entry name" value="N_methyl"/>
    <property type="match status" value="1"/>
</dbReference>
<evidence type="ECO:0000256" key="5">
    <source>
        <dbReference type="ARBA" id="ARBA00023136"/>
    </source>
</evidence>
<evidence type="ECO:0000313" key="8">
    <source>
        <dbReference type="Proteomes" id="UP001162780"/>
    </source>
</evidence>
<name>A0ABY7GPY2_9GAMM</name>
<proteinExistence type="predicted"/>
<dbReference type="RefSeq" id="WP_255187448.1">
    <property type="nucleotide sequence ID" value="NZ_CP113517.1"/>
</dbReference>
<keyword evidence="2" id="KW-0488">Methylation</keyword>
<keyword evidence="8" id="KW-1185">Reference proteome</keyword>
<dbReference type="EMBL" id="CP113517">
    <property type="protein sequence ID" value="WAR46541.1"/>
    <property type="molecule type" value="Genomic_DNA"/>
</dbReference>
<dbReference type="PANTHER" id="PTHR39583:SF2">
    <property type="entry name" value="TYPE II SECRETION SYSTEM PROTEIN J"/>
    <property type="match status" value="1"/>
</dbReference>
<evidence type="ECO:0000256" key="3">
    <source>
        <dbReference type="ARBA" id="ARBA00022692"/>
    </source>
</evidence>
<keyword evidence="3 6" id="KW-0812">Transmembrane</keyword>
<accession>A0ABY7GPY2</accession>
<dbReference type="NCBIfam" id="TIGR02532">
    <property type="entry name" value="IV_pilin_GFxxxE"/>
    <property type="match status" value="1"/>
</dbReference>
<evidence type="ECO:0000256" key="6">
    <source>
        <dbReference type="SAM" id="Phobius"/>
    </source>
</evidence>
<evidence type="ECO:0000256" key="2">
    <source>
        <dbReference type="ARBA" id="ARBA00022481"/>
    </source>
</evidence>
<dbReference type="InterPro" id="IPR012902">
    <property type="entry name" value="N_methyl_site"/>
</dbReference>
<evidence type="ECO:0000313" key="7">
    <source>
        <dbReference type="EMBL" id="WAR46541.1"/>
    </source>
</evidence>
<dbReference type="PROSITE" id="PS00409">
    <property type="entry name" value="PROKAR_NTER_METHYL"/>
    <property type="match status" value="1"/>
</dbReference>